<keyword evidence="1" id="KW-0472">Membrane</keyword>
<dbReference type="GeneID" id="42305950"/>
<dbReference type="Proteomes" id="UP000182836">
    <property type="component" value="Unassembled WGS sequence"/>
</dbReference>
<keyword evidence="4" id="KW-1185">Reference proteome</keyword>
<reference evidence="3 5" key="2">
    <citation type="submission" date="2016-10" db="EMBL/GenBank/DDBJ databases">
        <authorList>
            <person name="de Groot N.N."/>
        </authorList>
    </citation>
    <scope>NUCLEOTIDE SEQUENCE [LARGE SCALE GENOMIC DNA]</scope>
    <source>
        <strain evidence="3 5">DSM 2895</strain>
    </source>
</reference>
<accession>A0A0M0H347</accession>
<dbReference type="Proteomes" id="UP000037269">
    <property type="component" value="Unassembled WGS sequence"/>
</dbReference>
<gene>
    <name evidence="2" type="ORF">AF333_12270</name>
    <name evidence="3" type="ORF">SAMN04487909_10725</name>
</gene>
<organism evidence="2 4">
    <name type="scientific">Aneurinibacillus migulanus</name>
    <name type="common">Bacillus migulanus</name>
    <dbReference type="NCBI Taxonomy" id="47500"/>
    <lineage>
        <taxon>Bacteria</taxon>
        <taxon>Bacillati</taxon>
        <taxon>Bacillota</taxon>
        <taxon>Bacilli</taxon>
        <taxon>Bacillales</taxon>
        <taxon>Paenibacillaceae</taxon>
        <taxon>Aneurinibacillus group</taxon>
        <taxon>Aneurinibacillus</taxon>
    </lineage>
</organism>
<evidence type="ECO:0008006" key="6">
    <source>
        <dbReference type="Google" id="ProtNLM"/>
    </source>
</evidence>
<evidence type="ECO:0000313" key="2">
    <source>
        <dbReference type="EMBL" id="KON96142.1"/>
    </source>
</evidence>
<evidence type="ECO:0000256" key="1">
    <source>
        <dbReference type="SAM" id="Phobius"/>
    </source>
</evidence>
<sequence length="106" mass="12017">MYTYNSFETAGAFTLLRPIFITFLIIALILFFIVTFLRTKQKFINGSTIMSISIISIIISAQVLFYDAIIVDEIGLGGDKVSTYMFLAIVAFGLLNPIIYFIKRRD</sequence>
<dbReference type="AlphaFoldDB" id="A0A0M0H347"/>
<keyword evidence="1" id="KW-1133">Transmembrane helix</keyword>
<keyword evidence="1" id="KW-0812">Transmembrane</keyword>
<name>A0A0M0H347_ANEMI</name>
<evidence type="ECO:0000313" key="4">
    <source>
        <dbReference type="Proteomes" id="UP000037269"/>
    </source>
</evidence>
<evidence type="ECO:0000313" key="3">
    <source>
        <dbReference type="EMBL" id="SDI72993.1"/>
    </source>
</evidence>
<proteinExistence type="predicted"/>
<dbReference type="EMBL" id="FNED01000007">
    <property type="protein sequence ID" value="SDI72993.1"/>
    <property type="molecule type" value="Genomic_DNA"/>
</dbReference>
<dbReference type="PATRIC" id="fig|47500.12.peg.5852"/>
<dbReference type="EMBL" id="LGUG01000004">
    <property type="protein sequence ID" value="KON96142.1"/>
    <property type="molecule type" value="Genomic_DNA"/>
</dbReference>
<evidence type="ECO:0000313" key="5">
    <source>
        <dbReference type="Proteomes" id="UP000182836"/>
    </source>
</evidence>
<reference evidence="2 4" key="1">
    <citation type="submission" date="2015-07" db="EMBL/GenBank/DDBJ databases">
        <title>Fjat-14205 dsm 2895.</title>
        <authorList>
            <person name="Liu B."/>
            <person name="Wang J."/>
            <person name="Zhu Y."/>
            <person name="Liu G."/>
            <person name="Chen Q."/>
            <person name="Chen Z."/>
            <person name="Lan J."/>
            <person name="Che J."/>
            <person name="Ge C."/>
            <person name="Shi H."/>
            <person name="Pan Z."/>
            <person name="Liu X."/>
        </authorList>
    </citation>
    <scope>NUCLEOTIDE SEQUENCE [LARGE SCALE GENOMIC DNA]</scope>
    <source>
        <strain evidence="2 4">DSM 2895</strain>
    </source>
</reference>
<dbReference type="OrthoDB" id="2902278at2"/>
<dbReference type="RefSeq" id="WP_043068867.1">
    <property type="nucleotide sequence ID" value="NZ_BJOA01000228.1"/>
</dbReference>
<feature type="transmembrane region" description="Helical" evidence="1">
    <location>
        <begin position="15"/>
        <end position="37"/>
    </location>
</feature>
<feature type="transmembrane region" description="Helical" evidence="1">
    <location>
        <begin position="83"/>
        <end position="102"/>
    </location>
</feature>
<protein>
    <recommendedName>
        <fullName evidence="6">Group-specific protein</fullName>
    </recommendedName>
</protein>
<feature type="transmembrane region" description="Helical" evidence="1">
    <location>
        <begin position="49"/>
        <end position="71"/>
    </location>
</feature>